<dbReference type="KEGG" id="bbae:FRD01_12555"/>
<gene>
    <name evidence="2" type="ORF">FRD01_12555</name>
</gene>
<feature type="domain" description="AMP-dependent synthetase/ligase" evidence="1">
    <location>
        <begin position="15"/>
        <end position="422"/>
    </location>
</feature>
<dbReference type="AlphaFoldDB" id="A0A5B8XRW3"/>
<proteinExistence type="predicted"/>
<name>A0A5B8XRW3_9DELT</name>
<dbReference type="OrthoDB" id="5482825at2"/>
<dbReference type="PANTHER" id="PTHR43272">
    <property type="entry name" value="LONG-CHAIN-FATTY-ACID--COA LIGASE"/>
    <property type="match status" value="1"/>
</dbReference>
<organism evidence="2 3">
    <name type="scientific">Microvenator marinus</name>
    <dbReference type="NCBI Taxonomy" id="2600177"/>
    <lineage>
        <taxon>Bacteria</taxon>
        <taxon>Deltaproteobacteria</taxon>
        <taxon>Bradymonadales</taxon>
        <taxon>Microvenatoraceae</taxon>
        <taxon>Microvenator</taxon>
    </lineage>
</organism>
<evidence type="ECO:0000313" key="2">
    <source>
        <dbReference type="EMBL" id="QED28051.1"/>
    </source>
</evidence>
<keyword evidence="3" id="KW-1185">Reference proteome</keyword>
<dbReference type="Proteomes" id="UP000321595">
    <property type="component" value="Chromosome"/>
</dbReference>
<dbReference type="RefSeq" id="WP_146960137.1">
    <property type="nucleotide sequence ID" value="NZ_CP042467.1"/>
</dbReference>
<evidence type="ECO:0000259" key="1">
    <source>
        <dbReference type="Pfam" id="PF00501"/>
    </source>
</evidence>
<dbReference type="EMBL" id="CP042467">
    <property type="protein sequence ID" value="QED28051.1"/>
    <property type="molecule type" value="Genomic_DNA"/>
</dbReference>
<keyword evidence="2" id="KW-0436">Ligase</keyword>
<dbReference type="GO" id="GO:0016020">
    <property type="term" value="C:membrane"/>
    <property type="evidence" value="ECO:0007669"/>
    <property type="project" value="TreeGrafter"/>
</dbReference>
<reference evidence="2 3" key="1">
    <citation type="submission" date="2019-08" db="EMBL/GenBank/DDBJ databases">
        <authorList>
            <person name="Liang Q."/>
        </authorList>
    </citation>
    <scope>NUCLEOTIDE SEQUENCE [LARGE SCALE GENOMIC DNA]</scope>
    <source>
        <strain evidence="2 3">V1718</strain>
    </source>
</reference>
<dbReference type="GO" id="GO:0004467">
    <property type="term" value="F:long-chain fatty acid-CoA ligase activity"/>
    <property type="evidence" value="ECO:0007669"/>
    <property type="project" value="TreeGrafter"/>
</dbReference>
<dbReference type="InterPro" id="IPR000873">
    <property type="entry name" value="AMP-dep_synth/lig_dom"/>
</dbReference>
<dbReference type="Pfam" id="PF00501">
    <property type="entry name" value="AMP-binding"/>
    <property type="match status" value="1"/>
</dbReference>
<dbReference type="PANTHER" id="PTHR43272:SF52">
    <property type="entry name" value="AMP-DEPENDENT SYNTHETASE_LIGASE DOMAIN-CONTAINING PROTEIN"/>
    <property type="match status" value="1"/>
</dbReference>
<dbReference type="Gene3D" id="3.40.50.12780">
    <property type="entry name" value="N-terminal domain of ligase-like"/>
    <property type="match status" value="1"/>
</dbReference>
<accession>A0A5B8XRW3</accession>
<dbReference type="InterPro" id="IPR042099">
    <property type="entry name" value="ANL_N_sf"/>
</dbReference>
<protein>
    <submittedName>
        <fullName evidence="2">Acyl--CoA ligase</fullName>
    </submittedName>
</protein>
<evidence type="ECO:0000313" key="3">
    <source>
        <dbReference type="Proteomes" id="UP000321595"/>
    </source>
</evidence>
<dbReference type="SUPFAM" id="SSF56801">
    <property type="entry name" value="Acetyl-CoA synthetase-like"/>
    <property type="match status" value="1"/>
</dbReference>
<sequence>MRNFATHSWTRFTVDHKDRPAVLRVERGAKGPERVSQTYFEWTRRVQRLAIGLMDAGLEVGQRVGMVARNCPEWLELAWAVWMVGGVVVPLASGRDRRETLRCLARAGADWIVVYDEAGLLDIRGQGANLPDHLRWICLKEVKAARQESVSDIAHLLERGKYRAQRGALDDLAKRMYNLAPDAPALILFAFEPGDDPHGATFGGGKLAVMLEYLGGDLQLEDSDVLAVLMGYSWFYAILLTMAAMLQGRTLAIADGLAELEADFGVLQPTVIACGPATIESQLKIWQAHIERAPNFLKDENPFGFARALQMIGEKAAAKVLYEPVRSYFGGKVARILLGTHAENFAPVADEVLDILDASGVSVCGMFGIPEAGITHLERPEARRRHSVGRPVQGYVAKIKGAKTDESGPLLVKSDVLFSGYWDQKGPLEIGEDGYLDTGAIGHISSAFLFLEPKKSA</sequence>